<evidence type="ECO:0000256" key="2">
    <source>
        <dbReference type="ARBA" id="ARBA00023268"/>
    </source>
</evidence>
<organism evidence="7 8">
    <name type="scientific">Mycoplasma miroungigenitalium</name>
    <dbReference type="NCBI Taxonomy" id="754515"/>
    <lineage>
        <taxon>Bacteria</taxon>
        <taxon>Bacillati</taxon>
        <taxon>Mycoplasmatota</taxon>
        <taxon>Mollicutes</taxon>
        <taxon>Mycoplasmataceae</taxon>
        <taxon>Mycoplasma</taxon>
    </lineage>
</organism>
<dbReference type="GO" id="GO:0005737">
    <property type="term" value="C:cytoplasm"/>
    <property type="evidence" value="ECO:0007669"/>
    <property type="project" value="TreeGrafter"/>
</dbReference>
<comment type="similarity">
    <text evidence="6">Belongs to the MsrA Met sulfoxide reductase family.</text>
</comment>
<dbReference type="InterPro" id="IPR036509">
    <property type="entry name" value="Met_Sox_Rdtase_MsrA_sf"/>
</dbReference>
<evidence type="ECO:0000256" key="1">
    <source>
        <dbReference type="ARBA" id="ARBA00023002"/>
    </source>
</evidence>
<dbReference type="Gene3D" id="2.170.150.20">
    <property type="entry name" value="Peptide methionine sulfoxide reductase"/>
    <property type="match status" value="1"/>
</dbReference>
<evidence type="ECO:0000313" key="7">
    <source>
        <dbReference type="EMBL" id="QJR43366.1"/>
    </source>
</evidence>
<gene>
    <name evidence="7" type="primary">msrB</name>
    <name evidence="6" type="synonym">msrA</name>
    <name evidence="7" type="ORF">HLA87_00955</name>
</gene>
<sequence>MNKTIYLAGGCFWGIEAYFSRVSGVIDAVSGYANGLDENATYKNLKNTLHAETVKVVYDSNSVSLGELLLHFFRLIDPESLNKQGNDIGTQYRTGVYYTKDEDKIFIEKIFDTKKKIFKNFCVELQPLKHFVVAEDYHQDYLDKNPSGYCHVDLNTDYNLDENENKILKQINNELNLSSLSFDVLKNNATERPYTSGLNKEYRRGIYVEQISGEALFSSSDKFDAGCGWPSFSKPISKDSVEYLEDNSHNMVRTEVRSGVGNNHLGHVFNDGPEDKGGLRYCINGAALKFVPYEEMDEAGYSEYKKYCE</sequence>
<keyword evidence="1 6" id="KW-0560">Oxidoreductase</keyword>
<dbReference type="InterPro" id="IPR002579">
    <property type="entry name" value="Met_Sox_Rdtase_MsrB_dom"/>
</dbReference>
<dbReference type="GO" id="GO:0034599">
    <property type="term" value="P:cellular response to oxidative stress"/>
    <property type="evidence" value="ECO:0007669"/>
    <property type="project" value="TreeGrafter"/>
</dbReference>
<evidence type="ECO:0000256" key="5">
    <source>
        <dbReference type="ARBA" id="ARBA00048782"/>
    </source>
</evidence>
<dbReference type="PANTHER" id="PTHR42799:SF2">
    <property type="entry name" value="MITOCHONDRIAL PEPTIDE METHIONINE SULFOXIDE REDUCTASE"/>
    <property type="match status" value="1"/>
</dbReference>
<dbReference type="NCBIfam" id="TIGR00401">
    <property type="entry name" value="msrA"/>
    <property type="match status" value="1"/>
</dbReference>
<reference evidence="7 8" key="1">
    <citation type="submission" date="2020-05" db="EMBL/GenBank/DDBJ databases">
        <title>Novel Mycoplasma species detected in Mirounga angustirostris (northern elephant seal) from the USA.</title>
        <authorList>
            <person name="Volokhov D.V."/>
        </authorList>
    </citation>
    <scope>NUCLEOTIDE SEQUENCE [LARGE SCALE GENOMIC DNA]</scope>
    <source>
        <strain evidence="7 8">Mirounga ES2806-GEN</strain>
    </source>
</reference>
<dbReference type="NCBIfam" id="TIGR00357">
    <property type="entry name" value="peptide-methionine (R)-S-oxide reductase MsrB"/>
    <property type="match status" value="1"/>
</dbReference>
<dbReference type="InterPro" id="IPR011057">
    <property type="entry name" value="Mss4-like_sf"/>
</dbReference>
<dbReference type="InterPro" id="IPR050162">
    <property type="entry name" value="MsrA_MetSO_reductase"/>
</dbReference>
<evidence type="ECO:0000256" key="3">
    <source>
        <dbReference type="ARBA" id="ARBA00047806"/>
    </source>
</evidence>
<accession>A0A6M4JBH3</accession>
<dbReference type="GO" id="GO:0008113">
    <property type="term" value="F:peptide-methionine (S)-S-oxide reductase activity"/>
    <property type="evidence" value="ECO:0007669"/>
    <property type="project" value="UniProtKB-UniRule"/>
</dbReference>
<dbReference type="PANTHER" id="PTHR42799">
    <property type="entry name" value="MITOCHONDRIAL PEPTIDE METHIONINE SULFOXIDE REDUCTASE"/>
    <property type="match status" value="1"/>
</dbReference>
<comment type="catalytic activity">
    <reaction evidence="3 6">
        <text>L-methionyl-[protein] + [thioredoxin]-disulfide + H2O = L-methionyl-(S)-S-oxide-[protein] + [thioredoxin]-dithiol</text>
        <dbReference type="Rhea" id="RHEA:14217"/>
        <dbReference type="Rhea" id="RHEA-COMP:10698"/>
        <dbReference type="Rhea" id="RHEA-COMP:10700"/>
        <dbReference type="Rhea" id="RHEA-COMP:12313"/>
        <dbReference type="Rhea" id="RHEA-COMP:12315"/>
        <dbReference type="ChEBI" id="CHEBI:15377"/>
        <dbReference type="ChEBI" id="CHEBI:16044"/>
        <dbReference type="ChEBI" id="CHEBI:29950"/>
        <dbReference type="ChEBI" id="CHEBI:44120"/>
        <dbReference type="ChEBI" id="CHEBI:50058"/>
        <dbReference type="EC" id="1.8.4.11"/>
    </reaction>
</comment>
<dbReference type="SUPFAM" id="SSF51316">
    <property type="entry name" value="Mss4-like"/>
    <property type="match status" value="1"/>
</dbReference>
<comment type="catalytic activity">
    <reaction evidence="5 6">
        <text>[thioredoxin]-disulfide + L-methionine + H2O = L-methionine (S)-S-oxide + [thioredoxin]-dithiol</text>
        <dbReference type="Rhea" id="RHEA:19993"/>
        <dbReference type="Rhea" id="RHEA-COMP:10698"/>
        <dbReference type="Rhea" id="RHEA-COMP:10700"/>
        <dbReference type="ChEBI" id="CHEBI:15377"/>
        <dbReference type="ChEBI" id="CHEBI:29950"/>
        <dbReference type="ChEBI" id="CHEBI:50058"/>
        <dbReference type="ChEBI" id="CHEBI:57844"/>
        <dbReference type="ChEBI" id="CHEBI:58772"/>
        <dbReference type="EC" id="1.8.4.11"/>
    </reaction>
</comment>
<comment type="function">
    <text evidence="6">Has an important function as a repair enzyme for proteins that have been inactivated by oxidation. Catalyzes the reversible oxidation-reduction of methionine sulfoxide in proteins to methionine.</text>
</comment>
<dbReference type="KEGG" id="mmir:HLA87_00955"/>
<comment type="catalytic activity">
    <reaction evidence="4">
        <text>L-methionyl-[protein] + [thioredoxin]-disulfide + H2O = L-methionyl-(R)-S-oxide-[protein] + [thioredoxin]-dithiol</text>
        <dbReference type="Rhea" id="RHEA:24164"/>
        <dbReference type="Rhea" id="RHEA-COMP:10698"/>
        <dbReference type="Rhea" id="RHEA-COMP:10700"/>
        <dbReference type="Rhea" id="RHEA-COMP:12313"/>
        <dbReference type="Rhea" id="RHEA-COMP:12314"/>
        <dbReference type="ChEBI" id="CHEBI:15377"/>
        <dbReference type="ChEBI" id="CHEBI:16044"/>
        <dbReference type="ChEBI" id="CHEBI:29950"/>
        <dbReference type="ChEBI" id="CHEBI:45764"/>
        <dbReference type="ChEBI" id="CHEBI:50058"/>
        <dbReference type="EC" id="1.8.4.12"/>
    </reaction>
</comment>
<evidence type="ECO:0000313" key="8">
    <source>
        <dbReference type="Proteomes" id="UP000500686"/>
    </source>
</evidence>
<dbReference type="SUPFAM" id="SSF55068">
    <property type="entry name" value="Peptide methionine sulfoxide reductase"/>
    <property type="match status" value="1"/>
</dbReference>
<dbReference type="Pfam" id="PF01641">
    <property type="entry name" value="SelR"/>
    <property type="match status" value="1"/>
</dbReference>
<evidence type="ECO:0000256" key="4">
    <source>
        <dbReference type="ARBA" id="ARBA00048488"/>
    </source>
</evidence>
<dbReference type="GO" id="GO:0033743">
    <property type="term" value="F:peptide-methionine (R)-S-oxide reductase activity"/>
    <property type="evidence" value="ECO:0007669"/>
    <property type="project" value="UniProtKB-EC"/>
</dbReference>
<dbReference type="HAMAP" id="MF_01401">
    <property type="entry name" value="MsrA"/>
    <property type="match status" value="1"/>
</dbReference>
<dbReference type="Pfam" id="PF01625">
    <property type="entry name" value="PMSR"/>
    <property type="match status" value="1"/>
</dbReference>
<dbReference type="RefSeq" id="WP_171111033.1">
    <property type="nucleotide sequence ID" value="NZ_CP053096.1"/>
</dbReference>
<feature type="active site" evidence="6">
    <location>
        <position position="11"/>
    </location>
</feature>
<dbReference type="Proteomes" id="UP000500686">
    <property type="component" value="Chromosome"/>
</dbReference>
<dbReference type="InterPro" id="IPR002569">
    <property type="entry name" value="Met_Sox_Rdtase_MsrA_dom"/>
</dbReference>
<dbReference type="AlphaFoldDB" id="A0A6M4JBH3"/>
<keyword evidence="2" id="KW-0511">Multifunctional enzyme</keyword>
<proteinExistence type="inferred from homology"/>
<dbReference type="PROSITE" id="PS51790">
    <property type="entry name" value="MSRB"/>
    <property type="match status" value="1"/>
</dbReference>
<protein>
    <recommendedName>
        <fullName evidence="6">Peptide methionine sulfoxide reductase MsrA</fullName>
        <shortName evidence="6">Protein-methionine-S-oxide reductase</shortName>
        <ecNumber evidence="6">1.8.4.11</ecNumber>
    </recommendedName>
    <alternativeName>
        <fullName evidence="6">Peptide-methionine (S)-S-oxide reductase</fullName>
        <shortName evidence="6">Peptide Met(O) reductase</shortName>
    </alternativeName>
</protein>
<keyword evidence="8" id="KW-1185">Reference proteome</keyword>
<dbReference type="Gene3D" id="3.30.1060.10">
    <property type="entry name" value="Peptide methionine sulphoxide reductase MsrA"/>
    <property type="match status" value="1"/>
</dbReference>
<dbReference type="EMBL" id="CP053096">
    <property type="protein sequence ID" value="QJR43366.1"/>
    <property type="molecule type" value="Genomic_DNA"/>
</dbReference>
<evidence type="ECO:0000256" key="6">
    <source>
        <dbReference type="HAMAP-Rule" id="MF_01401"/>
    </source>
</evidence>
<dbReference type="EC" id="1.8.4.11" evidence="6"/>
<name>A0A6M4JBH3_9MOLU</name>